<keyword evidence="1" id="KW-0732">Signal</keyword>
<gene>
    <name evidence="2" type="ORF">Mal4_08940</name>
</gene>
<name>A0A517Z2B4_9PLAN</name>
<feature type="signal peptide" evidence="1">
    <location>
        <begin position="1"/>
        <end position="22"/>
    </location>
</feature>
<dbReference type="RefSeq" id="WP_145367249.1">
    <property type="nucleotide sequence ID" value="NZ_CP036275.1"/>
</dbReference>
<keyword evidence="3" id="KW-1185">Reference proteome</keyword>
<evidence type="ECO:0000256" key="1">
    <source>
        <dbReference type="SAM" id="SignalP"/>
    </source>
</evidence>
<evidence type="ECO:0000313" key="2">
    <source>
        <dbReference type="EMBL" id="QDU36607.1"/>
    </source>
</evidence>
<organism evidence="2 3">
    <name type="scientific">Maioricimonas rarisocia</name>
    <dbReference type="NCBI Taxonomy" id="2528026"/>
    <lineage>
        <taxon>Bacteria</taxon>
        <taxon>Pseudomonadati</taxon>
        <taxon>Planctomycetota</taxon>
        <taxon>Planctomycetia</taxon>
        <taxon>Planctomycetales</taxon>
        <taxon>Planctomycetaceae</taxon>
        <taxon>Maioricimonas</taxon>
    </lineage>
</organism>
<dbReference type="EMBL" id="CP036275">
    <property type="protein sequence ID" value="QDU36607.1"/>
    <property type="molecule type" value="Genomic_DNA"/>
</dbReference>
<dbReference type="Proteomes" id="UP000320496">
    <property type="component" value="Chromosome"/>
</dbReference>
<dbReference type="OrthoDB" id="266733at2"/>
<evidence type="ECO:0000313" key="3">
    <source>
        <dbReference type="Proteomes" id="UP000320496"/>
    </source>
</evidence>
<dbReference type="AlphaFoldDB" id="A0A517Z2B4"/>
<sequence length="178" mass="19286" precursor="true">MTRHFLALIVSTLTLVPYAVEAQEPTPKNGAQPEFNQVYVKLIMPTDPAGLEKERPVVESWIAEDLKKRGQARFTAVTTWVLLDPSPLEATDVWDGGKLANTLHCPVGADIPDRATGRIKVHLSGWTPGGAFATVLLKDEPGSRAISAVDYYTSAEGMAYVAVLIGPPPGKPRRSDRP</sequence>
<reference evidence="2 3" key="1">
    <citation type="submission" date="2019-02" db="EMBL/GenBank/DDBJ databases">
        <title>Deep-cultivation of Planctomycetes and their phenomic and genomic characterization uncovers novel biology.</title>
        <authorList>
            <person name="Wiegand S."/>
            <person name="Jogler M."/>
            <person name="Boedeker C."/>
            <person name="Pinto D."/>
            <person name="Vollmers J."/>
            <person name="Rivas-Marin E."/>
            <person name="Kohn T."/>
            <person name="Peeters S.H."/>
            <person name="Heuer A."/>
            <person name="Rast P."/>
            <person name="Oberbeckmann S."/>
            <person name="Bunk B."/>
            <person name="Jeske O."/>
            <person name="Meyerdierks A."/>
            <person name="Storesund J.E."/>
            <person name="Kallscheuer N."/>
            <person name="Luecker S."/>
            <person name="Lage O.M."/>
            <person name="Pohl T."/>
            <person name="Merkel B.J."/>
            <person name="Hornburger P."/>
            <person name="Mueller R.-W."/>
            <person name="Bruemmer F."/>
            <person name="Labrenz M."/>
            <person name="Spormann A.M."/>
            <person name="Op den Camp H."/>
            <person name="Overmann J."/>
            <person name="Amann R."/>
            <person name="Jetten M.S.M."/>
            <person name="Mascher T."/>
            <person name="Medema M.H."/>
            <person name="Devos D.P."/>
            <person name="Kaster A.-K."/>
            <person name="Ovreas L."/>
            <person name="Rohde M."/>
            <person name="Galperin M.Y."/>
            <person name="Jogler C."/>
        </authorList>
    </citation>
    <scope>NUCLEOTIDE SEQUENCE [LARGE SCALE GENOMIC DNA]</scope>
    <source>
        <strain evidence="2 3">Mal4</strain>
    </source>
</reference>
<protein>
    <submittedName>
        <fullName evidence="2">Uncharacterized protein</fullName>
    </submittedName>
</protein>
<feature type="chain" id="PRO_5022242723" evidence="1">
    <location>
        <begin position="23"/>
        <end position="178"/>
    </location>
</feature>
<accession>A0A517Z2B4</accession>
<dbReference type="KEGG" id="mri:Mal4_08940"/>
<proteinExistence type="predicted"/>